<dbReference type="GO" id="GO:0003713">
    <property type="term" value="F:transcription coactivator activity"/>
    <property type="evidence" value="ECO:0007669"/>
    <property type="project" value="TreeGrafter"/>
</dbReference>
<reference evidence="10 11" key="1">
    <citation type="journal article" date="2015" name="Sci. Rep.">
        <title>Chromosome-level genome map provides insights into diverse defense mechanisms in the medicinal fungus Ganoderma sinense.</title>
        <authorList>
            <person name="Zhu Y."/>
            <person name="Xu J."/>
            <person name="Sun C."/>
            <person name="Zhou S."/>
            <person name="Xu H."/>
            <person name="Nelson D.R."/>
            <person name="Qian J."/>
            <person name="Song J."/>
            <person name="Luo H."/>
            <person name="Xiang L."/>
            <person name="Li Y."/>
            <person name="Xu Z."/>
            <person name="Ji A."/>
            <person name="Wang L."/>
            <person name="Lu S."/>
            <person name="Hayward A."/>
            <person name="Sun W."/>
            <person name="Li X."/>
            <person name="Schwartz D.C."/>
            <person name="Wang Y."/>
            <person name="Chen S."/>
        </authorList>
    </citation>
    <scope>NUCLEOTIDE SEQUENCE [LARGE SCALE GENOMIC DNA]</scope>
    <source>
        <strain evidence="10 11">ZZ0214-1</strain>
    </source>
</reference>
<dbReference type="AlphaFoldDB" id="A0A2G8RMH2"/>
<comment type="similarity">
    <text evidence="2">Belongs to the TAF6 family.</text>
</comment>
<dbReference type="InterPro" id="IPR046344">
    <property type="entry name" value="TAF6_C_sf"/>
</dbReference>
<dbReference type="CDD" id="cd22931">
    <property type="entry name" value="HFD_TAF6"/>
    <property type="match status" value="1"/>
</dbReference>
<dbReference type="GO" id="GO:0005669">
    <property type="term" value="C:transcription factor TFIID complex"/>
    <property type="evidence" value="ECO:0007669"/>
    <property type="project" value="InterPro"/>
</dbReference>
<dbReference type="EMBL" id="AYKW01000069">
    <property type="protein sequence ID" value="PIL22715.1"/>
    <property type="molecule type" value="Genomic_DNA"/>
</dbReference>
<dbReference type="GO" id="GO:0051123">
    <property type="term" value="P:RNA polymerase II preinitiation complex assembly"/>
    <property type="evidence" value="ECO:0007669"/>
    <property type="project" value="TreeGrafter"/>
</dbReference>
<dbReference type="InterPro" id="IPR011442">
    <property type="entry name" value="TAF6_C"/>
</dbReference>
<sequence length="481" mass="52391">MSKQAPKTRPVPAKVTGVYKADSVRDVAESLNIPNLPDAVASALASDVEHRIHQVTEEATRFMRHAKRTILTTSDIDQALRVLNMEPLYGHFPHNPPTFRRALPFPQAQSAGSVYFVEDEEIEFDRVLREEKVTMAKGVSWTAHWLAVEGVQPLIPENPPAAPRDVDLDGAAAKNGAPNGVSGSIFPLTPPSSDRPSPVQPGKQTQQQNILVKQTLSRELQLYYTRLTSSLLPPTSEPAKRTAALARLRQDAGLSPLLSYLVHWVGEGVVSTLRGGSQTETDGKLLEVYLDVIAALLDNPTLGVEPYLHQLLPSVFSILLYSSLPPSNGTHLRITAAQILAHLLTHYSMTYPGLSTKIVKTLIVGLIDNKKTRATHEGAIRGLMAIGKEAVRQGLVNRGGARVVGEKCMPGESSQLVDLVMEGFKTIHPPFIRPIPLDPNSGADSEMLEKLYASLGDFFAERIASDSEWARAILSDEASLV</sequence>
<dbReference type="GO" id="GO:0016251">
    <property type="term" value="F:RNA polymerase II general transcription initiation factor activity"/>
    <property type="evidence" value="ECO:0007669"/>
    <property type="project" value="InterPro"/>
</dbReference>
<dbReference type="Gene3D" id="1.10.20.10">
    <property type="entry name" value="Histone, subunit A"/>
    <property type="match status" value="1"/>
</dbReference>
<dbReference type="OrthoDB" id="361039at2759"/>
<dbReference type="SUPFAM" id="SSF48371">
    <property type="entry name" value="ARM repeat"/>
    <property type="match status" value="1"/>
</dbReference>
<keyword evidence="5" id="KW-0539">Nucleus</keyword>
<dbReference type="STRING" id="1077348.A0A2G8RMH2"/>
<evidence type="ECO:0000313" key="11">
    <source>
        <dbReference type="Proteomes" id="UP000230002"/>
    </source>
</evidence>
<evidence type="ECO:0000256" key="1">
    <source>
        <dbReference type="ARBA" id="ARBA00004123"/>
    </source>
</evidence>
<evidence type="ECO:0000256" key="4">
    <source>
        <dbReference type="ARBA" id="ARBA00023163"/>
    </source>
</evidence>
<keyword evidence="4" id="KW-0804">Transcription</keyword>
<dbReference type="Proteomes" id="UP000230002">
    <property type="component" value="Unassembled WGS sequence"/>
</dbReference>
<dbReference type="Pfam" id="PF07571">
    <property type="entry name" value="TAF6_C"/>
    <property type="match status" value="1"/>
</dbReference>
<comment type="caution">
    <text evidence="10">The sequence shown here is derived from an EMBL/GenBank/DDBJ whole genome shotgun (WGS) entry which is preliminary data.</text>
</comment>
<proteinExistence type="inferred from homology"/>
<dbReference type="FunFam" id="1.10.20.10:FF:000033">
    <property type="entry name" value="Transcription initiation factor TFIID complex subunit"/>
    <property type="match status" value="1"/>
</dbReference>
<dbReference type="CDD" id="cd08050">
    <property type="entry name" value="TAF6C"/>
    <property type="match status" value="1"/>
</dbReference>
<feature type="region of interest" description="Disordered" evidence="8">
    <location>
        <begin position="156"/>
        <end position="210"/>
    </location>
</feature>
<dbReference type="Gene3D" id="1.25.40.770">
    <property type="entry name" value="TAF6, C-terminal HEAT repeat domain"/>
    <property type="match status" value="1"/>
</dbReference>
<dbReference type="GO" id="GO:0000124">
    <property type="term" value="C:SAGA complex"/>
    <property type="evidence" value="ECO:0007669"/>
    <property type="project" value="InterPro"/>
</dbReference>
<protein>
    <recommendedName>
        <fullName evidence="6">TBP-associated factor 6</fullName>
    </recommendedName>
    <alternativeName>
        <fullName evidence="7">Transcription initiation factor TFIID subunit 6</fullName>
    </alternativeName>
</protein>
<name>A0A2G8RMH2_9APHY</name>
<dbReference type="SUPFAM" id="SSF47113">
    <property type="entry name" value="Histone-fold"/>
    <property type="match status" value="1"/>
</dbReference>
<evidence type="ECO:0000256" key="2">
    <source>
        <dbReference type="ARBA" id="ARBA00007688"/>
    </source>
</evidence>
<organism evidence="10 11">
    <name type="scientific">Ganoderma sinense ZZ0214-1</name>
    <dbReference type="NCBI Taxonomy" id="1077348"/>
    <lineage>
        <taxon>Eukaryota</taxon>
        <taxon>Fungi</taxon>
        <taxon>Dikarya</taxon>
        <taxon>Basidiomycota</taxon>
        <taxon>Agaricomycotina</taxon>
        <taxon>Agaricomycetes</taxon>
        <taxon>Polyporales</taxon>
        <taxon>Polyporaceae</taxon>
        <taxon>Ganoderma</taxon>
    </lineage>
</organism>
<dbReference type="InterPro" id="IPR037796">
    <property type="entry name" value="TAF6"/>
</dbReference>
<dbReference type="PANTHER" id="PTHR10221">
    <property type="entry name" value="TRANSCRIPTION INITIATION FACTOR TFIID SUBUNIT 6"/>
    <property type="match status" value="1"/>
</dbReference>
<dbReference type="InterPro" id="IPR004823">
    <property type="entry name" value="TAF_TATA-bd_Histone-like_dom"/>
</dbReference>
<dbReference type="GO" id="GO:0046982">
    <property type="term" value="F:protein heterodimerization activity"/>
    <property type="evidence" value="ECO:0007669"/>
    <property type="project" value="InterPro"/>
</dbReference>
<evidence type="ECO:0000256" key="7">
    <source>
        <dbReference type="ARBA" id="ARBA00093655"/>
    </source>
</evidence>
<keyword evidence="11" id="KW-1185">Reference proteome</keyword>
<evidence type="ECO:0000313" key="10">
    <source>
        <dbReference type="EMBL" id="PIL22715.1"/>
    </source>
</evidence>
<comment type="subcellular location">
    <subcellularLocation>
        <location evidence="1">Nucleus</location>
    </subcellularLocation>
</comment>
<accession>A0A2G8RMH2</accession>
<evidence type="ECO:0000256" key="6">
    <source>
        <dbReference type="ARBA" id="ARBA00076308"/>
    </source>
</evidence>
<feature type="domain" description="TATA box binding protein associated factor (TAF) histone-like fold" evidence="9">
    <location>
        <begin position="17"/>
        <end position="81"/>
    </location>
</feature>
<evidence type="ECO:0000256" key="8">
    <source>
        <dbReference type="SAM" id="MobiDB-lite"/>
    </source>
</evidence>
<dbReference type="PANTHER" id="PTHR10221:SF9">
    <property type="entry name" value="TRANSCRIPTION INITIATION FACTOR TFIID SUBUNIT 6"/>
    <property type="match status" value="1"/>
</dbReference>
<evidence type="ECO:0000259" key="9">
    <source>
        <dbReference type="SMART" id="SM00803"/>
    </source>
</evidence>
<dbReference type="GO" id="GO:0006325">
    <property type="term" value="P:chromatin organization"/>
    <property type="evidence" value="ECO:0007669"/>
    <property type="project" value="UniProtKB-ARBA"/>
</dbReference>
<dbReference type="SMART" id="SM00803">
    <property type="entry name" value="TAF"/>
    <property type="match status" value="1"/>
</dbReference>
<evidence type="ECO:0000256" key="3">
    <source>
        <dbReference type="ARBA" id="ARBA00023015"/>
    </source>
</evidence>
<gene>
    <name evidence="10" type="ORF">GSI_15408</name>
</gene>
<dbReference type="InterPro" id="IPR016024">
    <property type="entry name" value="ARM-type_fold"/>
</dbReference>
<keyword evidence="3" id="KW-0805">Transcription regulation</keyword>
<dbReference type="InterPro" id="IPR009072">
    <property type="entry name" value="Histone-fold"/>
</dbReference>
<dbReference type="Pfam" id="PF02969">
    <property type="entry name" value="TAF"/>
    <property type="match status" value="1"/>
</dbReference>
<dbReference type="GO" id="GO:0046695">
    <property type="term" value="C:SLIK (SAGA-like) complex"/>
    <property type="evidence" value="ECO:0007669"/>
    <property type="project" value="InterPro"/>
</dbReference>
<evidence type="ECO:0000256" key="5">
    <source>
        <dbReference type="ARBA" id="ARBA00023242"/>
    </source>
</evidence>